<dbReference type="NCBIfam" id="TIGR00179">
    <property type="entry name" value="murB"/>
    <property type="match status" value="1"/>
</dbReference>
<organism evidence="18 19">
    <name type="scientific">Desulforamulus putei DSM 12395</name>
    <dbReference type="NCBI Taxonomy" id="1121429"/>
    <lineage>
        <taxon>Bacteria</taxon>
        <taxon>Bacillati</taxon>
        <taxon>Bacillota</taxon>
        <taxon>Clostridia</taxon>
        <taxon>Eubacteriales</taxon>
        <taxon>Peptococcaceae</taxon>
        <taxon>Desulforamulus</taxon>
    </lineage>
</organism>
<dbReference type="InterPro" id="IPR036635">
    <property type="entry name" value="MurB_C_sf"/>
</dbReference>
<gene>
    <name evidence="16" type="primary">murB</name>
    <name evidence="18" type="ORF">SAMN02745133_02603</name>
</gene>
<feature type="domain" description="FAD-binding PCMH-type" evidence="17">
    <location>
        <begin position="32"/>
        <end position="212"/>
    </location>
</feature>
<dbReference type="Gene3D" id="3.30.43.10">
    <property type="entry name" value="Uridine Diphospho-n-acetylenolpyruvylglucosamine Reductase, domain 2"/>
    <property type="match status" value="1"/>
</dbReference>
<evidence type="ECO:0000256" key="2">
    <source>
        <dbReference type="ARBA" id="ARBA00003921"/>
    </source>
</evidence>
<dbReference type="InterPro" id="IPR016167">
    <property type="entry name" value="FAD-bd_PCMH_sub1"/>
</dbReference>
<dbReference type="UniPathway" id="UPA00219"/>
<evidence type="ECO:0000256" key="10">
    <source>
        <dbReference type="ARBA" id="ARBA00022960"/>
    </source>
</evidence>
<dbReference type="InterPro" id="IPR036318">
    <property type="entry name" value="FAD-bd_PCMH-like_sf"/>
</dbReference>
<dbReference type="EC" id="1.3.1.98" evidence="16"/>
<dbReference type="GO" id="GO:0005829">
    <property type="term" value="C:cytosol"/>
    <property type="evidence" value="ECO:0007669"/>
    <property type="project" value="TreeGrafter"/>
</dbReference>
<dbReference type="PANTHER" id="PTHR21071:SF4">
    <property type="entry name" value="UDP-N-ACETYLENOLPYRUVOYLGLUCOSAMINE REDUCTASE"/>
    <property type="match status" value="1"/>
</dbReference>
<keyword evidence="13 16" id="KW-0131">Cell cycle</keyword>
<keyword evidence="12 16" id="KW-0560">Oxidoreductase</keyword>
<protein>
    <recommendedName>
        <fullName evidence="16">UDP-N-acetylenolpyruvoylglucosamine reductase</fullName>
        <ecNumber evidence="16">1.3.1.98</ecNumber>
    </recommendedName>
    <alternativeName>
        <fullName evidence="16">UDP-N-acetylmuramate dehydrogenase</fullName>
    </alternativeName>
</protein>
<evidence type="ECO:0000256" key="13">
    <source>
        <dbReference type="ARBA" id="ARBA00023306"/>
    </source>
</evidence>
<dbReference type="SUPFAM" id="SSF56176">
    <property type="entry name" value="FAD-binding/transporter-associated domain-like"/>
    <property type="match status" value="1"/>
</dbReference>
<feature type="active site" evidence="16">
    <location>
        <position position="296"/>
    </location>
</feature>
<comment type="subcellular location">
    <subcellularLocation>
        <location evidence="3 16">Cytoplasm</location>
    </subcellularLocation>
</comment>
<comment type="pathway">
    <text evidence="4 16">Cell wall biogenesis; peptidoglycan biosynthesis.</text>
</comment>
<evidence type="ECO:0000256" key="15">
    <source>
        <dbReference type="ARBA" id="ARBA00048914"/>
    </source>
</evidence>
<evidence type="ECO:0000256" key="4">
    <source>
        <dbReference type="ARBA" id="ARBA00004752"/>
    </source>
</evidence>
<feature type="active site" evidence="16">
    <location>
        <position position="176"/>
    </location>
</feature>
<sequence>MGYTSLAGELQSLIRGSVQTNEPMKKHTTWRIGGNADLFVDPGDKEDVRRVVEFVEKNDIPLTVIGNGSNLLVKDGGIRGVVLKVGRGLAGISVEGTTIKAGAGTMLPELAAAARRAGVGGFEFAAGIPGSLGGAIVMNAGAVNGCVADVLHSIEVLNEHNRFVTLNKEELGFAYRTSNLQGKPVICVSTLWQGYVKDRGLIEQETRDYLLKRKAAQPQGYPNAGSVFKNPAGDYAGRLIEACGGKGLRVGDAQVSTKHANWILNLGNATARDVLTLIEKIRKMVQDRFGVDLHLEVRVLGED</sequence>
<dbReference type="InterPro" id="IPR011601">
    <property type="entry name" value="MurB_C"/>
</dbReference>
<dbReference type="Gene3D" id="3.30.465.10">
    <property type="match status" value="1"/>
</dbReference>
<evidence type="ECO:0000256" key="8">
    <source>
        <dbReference type="ARBA" id="ARBA00022827"/>
    </source>
</evidence>
<evidence type="ECO:0000256" key="11">
    <source>
        <dbReference type="ARBA" id="ARBA00022984"/>
    </source>
</evidence>
<proteinExistence type="inferred from homology"/>
<keyword evidence="9 16" id="KW-0521">NADP</keyword>
<evidence type="ECO:0000256" key="14">
    <source>
        <dbReference type="ARBA" id="ARBA00023316"/>
    </source>
</evidence>
<dbReference type="OrthoDB" id="9804753at2"/>
<keyword evidence="10 16" id="KW-0133">Cell shape</keyword>
<dbReference type="Gene3D" id="3.90.78.10">
    <property type="entry name" value="UDP-N-acetylenolpyruvoylglucosamine reductase, C-terminal domain"/>
    <property type="match status" value="1"/>
</dbReference>
<evidence type="ECO:0000256" key="1">
    <source>
        <dbReference type="ARBA" id="ARBA00001974"/>
    </source>
</evidence>
<evidence type="ECO:0000313" key="19">
    <source>
        <dbReference type="Proteomes" id="UP000184148"/>
    </source>
</evidence>
<keyword evidence="8 16" id="KW-0274">FAD</keyword>
<dbReference type="HAMAP" id="MF_00037">
    <property type="entry name" value="MurB"/>
    <property type="match status" value="1"/>
</dbReference>
<dbReference type="Pfam" id="PF02873">
    <property type="entry name" value="MurB_C"/>
    <property type="match status" value="1"/>
</dbReference>
<dbReference type="InterPro" id="IPR016166">
    <property type="entry name" value="FAD-bd_PCMH"/>
</dbReference>
<keyword evidence="7 16" id="KW-0285">Flavoprotein</keyword>
<evidence type="ECO:0000256" key="5">
    <source>
        <dbReference type="ARBA" id="ARBA00022490"/>
    </source>
</evidence>
<dbReference type="GO" id="GO:0071555">
    <property type="term" value="P:cell wall organization"/>
    <property type="evidence" value="ECO:0007669"/>
    <property type="project" value="UniProtKB-KW"/>
</dbReference>
<comment type="catalytic activity">
    <reaction evidence="15 16">
        <text>UDP-N-acetyl-alpha-D-muramate + NADP(+) = UDP-N-acetyl-3-O-(1-carboxyvinyl)-alpha-D-glucosamine + NADPH + H(+)</text>
        <dbReference type="Rhea" id="RHEA:12248"/>
        <dbReference type="ChEBI" id="CHEBI:15378"/>
        <dbReference type="ChEBI" id="CHEBI:57783"/>
        <dbReference type="ChEBI" id="CHEBI:58349"/>
        <dbReference type="ChEBI" id="CHEBI:68483"/>
        <dbReference type="ChEBI" id="CHEBI:70757"/>
        <dbReference type="EC" id="1.3.1.98"/>
    </reaction>
</comment>
<evidence type="ECO:0000256" key="7">
    <source>
        <dbReference type="ARBA" id="ARBA00022630"/>
    </source>
</evidence>
<dbReference type="EMBL" id="FQUY01000023">
    <property type="protein sequence ID" value="SHF42405.1"/>
    <property type="molecule type" value="Genomic_DNA"/>
</dbReference>
<evidence type="ECO:0000256" key="16">
    <source>
        <dbReference type="HAMAP-Rule" id="MF_00037"/>
    </source>
</evidence>
<dbReference type="RefSeq" id="WP_073239812.1">
    <property type="nucleotide sequence ID" value="NZ_FQUY01000023.1"/>
</dbReference>
<evidence type="ECO:0000256" key="6">
    <source>
        <dbReference type="ARBA" id="ARBA00022618"/>
    </source>
</evidence>
<dbReference type="InterPro" id="IPR003170">
    <property type="entry name" value="MurB"/>
</dbReference>
<dbReference type="AlphaFoldDB" id="A0A1M5BIV8"/>
<feature type="active site" description="Proton donor" evidence="16">
    <location>
        <position position="226"/>
    </location>
</feature>
<dbReference type="SUPFAM" id="SSF56194">
    <property type="entry name" value="Uridine diphospho-N-Acetylenolpyruvylglucosamine reductase, MurB, C-terminal domain"/>
    <property type="match status" value="1"/>
</dbReference>
<keyword evidence="14 16" id="KW-0961">Cell wall biogenesis/degradation</keyword>
<dbReference type="GO" id="GO:0071949">
    <property type="term" value="F:FAD binding"/>
    <property type="evidence" value="ECO:0007669"/>
    <property type="project" value="InterPro"/>
</dbReference>
<evidence type="ECO:0000256" key="12">
    <source>
        <dbReference type="ARBA" id="ARBA00023002"/>
    </source>
</evidence>
<reference evidence="19" key="1">
    <citation type="submission" date="2016-11" db="EMBL/GenBank/DDBJ databases">
        <authorList>
            <person name="Varghese N."/>
            <person name="Submissions S."/>
        </authorList>
    </citation>
    <scope>NUCLEOTIDE SEQUENCE [LARGE SCALE GENOMIC DNA]</scope>
    <source>
        <strain evidence="19">DSM 12395</strain>
    </source>
</reference>
<evidence type="ECO:0000259" key="17">
    <source>
        <dbReference type="PROSITE" id="PS51387"/>
    </source>
</evidence>
<keyword evidence="11 16" id="KW-0573">Peptidoglycan synthesis</keyword>
<evidence type="ECO:0000313" key="18">
    <source>
        <dbReference type="EMBL" id="SHF42405.1"/>
    </source>
</evidence>
<accession>A0A1M5BIV8</accession>
<keyword evidence="6 16" id="KW-0132">Cell division</keyword>
<dbReference type="InterPro" id="IPR016169">
    <property type="entry name" value="FAD-bd_PCMH_sub2"/>
</dbReference>
<dbReference type="GO" id="GO:0008360">
    <property type="term" value="P:regulation of cell shape"/>
    <property type="evidence" value="ECO:0007669"/>
    <property type="project" value="UniProtKB-KW"/>
</dbReference>
<dbReference type="PANTHER" id="PTHR21071">
    <property type="entry name" value="UDP-N-ACETYLENOLPYRUVOYLGLUCOSAMINE REDUCTASE"/>
    <property type="match status" value="1"/>
</dbReference>
<name>A0A1M5BIV8_9FIRM</name>
<dbReference type="GO" id="GO:0009252">
    <property type="term" value="P:peptidoglycan biosynthetic process"/>
    <property type="evidence" value="ECO:0007669"/>
    <property type="project" value="UniProtKB-UniRule"/>
</dbReference>
<dbReference type="Pfam" id="PF01565">
    <property type="entry name" value="FAD_binding_4"/>
    <property type="match status" value="1"/>
</dbReference>
<dbReference type="NCBIfam" id="NF010480">
    <property type="entry name" value="PRK13905.1"/>
    <property type="match status" value="1"/>
</dbReference>
<dbReference type="STRING" id="1121429.SAMN02745133_02603"/>
<keyword evidence="5 16" id="KW-0963">Cytoplasm</keyword>
<comment type="function">
    <text evidence="2 16">Cell wall formation.</text>
</comment>
<dbReference type="GO" id="GO:0051301">
    <property type="term" value="P:cell division"/>
    <property type="evidence" value="ECO:0007669"/>
    <property type="project" value="UniProtKB-KW"/>
</dbReference>
<evidence type="ECO:0000256" key="9">
    <source>
        <dbReference type="ARBA" id="ARBA00022857"/>
    </source>
</evidence>
<keyword evidence="19" id="KW-1185">Reference proteome</keyword>
<evidence type="ECO:0000256" key="3">
    <source>
        <dbReference type="ARBA" id="ARBA00004496"/>
    </source>
</evidence>
<dbReference type="InterPro" id="IPR006094">
    <property type="entry name" value="Oxid_FAD_bind_N"/>
</dbReference>
<dbReference type="Proteomes" id="UP000184148">
    <property type="component" value="Unassembled WGS sequence"/>
</dbReference>
<dbReference type="GO" id="GO:0008762">
    <property type="term" value="F:UDP-N-acetylmuramate dehydrogenase activity"/>
    <property type="evidence" value="ECO:0007669"/>
    <property type="project" value="UniProtKB-UniRule"/>
</dbReference>
<comment type="similarity">
    <text evidence="16">Belongs to the MurB family.</text>
</comment>
<dbReference type="PROSITE" id="PS51387">
    <property type="entry name" value="FAD_PCMH"/>
    <property type="match status" value="1"/>
</dbReference>
<comment type="cofactor">
    <cofactor evidence="1 16">
        <name>FAD</name>
        <dbReference type="ChEBI" id="CHEBI:57692"/>
    </cofactor>
</comment>